<feature type="domain" description="SGNH hydrolase-type esterase" evidence="3">
    <location>
        <begin position="63"/>
        <end position="239"/>
    </location>
</feature>
<proteinExistence type="predicted"/>
<dbReference type="PROSITE" id="PS51257">
    <property type="entry name" value="PROKAR_LIPOPROTEIN"/>
    <property type="match status" value="1"/>
</dbReference>
<name>A0A918R327_9FLAO</name>
<dbReference type="AlphaFoldDB" id="A0A918R327"/>
<dbReference type="SUPFAM" id="SSF52266">
    <property type="entry name" value="SGNH hydrolase"/>
    <property type="match status" value="1"/>
</dbReference>
<keyword evidence="2" id="KW-0732">Signal</keyword>
<keyword evidence="5" id="KW-1185">Reference proteome</keyword>
<gene>
    <name evidence="4" type="ORF">GCM10007028_24690</name>
</gene>
<dbReference type="Pfam" id="PF13472">
    <property type="entry name" value="Lipase_GDSL_2"/>
    <property type="match status" value="1"/>
</dbReference>
<accession>A0A918R327</accession>
<comment type="caution">
    <text evidence="4">The sequence shown here is derived from an EMBL/GenBank/DDBJ whole genome shotgun (WGS) entry which is preliminary data.</text>
</comment>
<protein>
    <submittedName>
        <fullName evidence="4">Lysophospholipase</fullName>
    </submittedName>
</protein>
<feature type="compositionally biased region" description="Basic and acidic residues" evidence="1">
    <location>
        <begin position="33"/>
        <end position="44"/>
    </location>
</feature>
<feature type="region of interest" description="Disordered" evidence="1">
    <location>
        <begin position="31"/>
        <end position="54"/>
    </location>
</feature>
<sequence length="258" mass="28806">MKLKSTLLYLSLGLLLWVGCSGNTEIDETIEYSETKTETNKDQEETGTASSEDEKKTFRILSLGDSYTIGESVCDTCKFPEQLKTALKSEFDTKVEFELQVIAQTGWTTSSLISAINAEKPKDNFDLVTLLIGVNNQFQGRPFSLFENEFIRLVNTATRLANSQKDKVIVVSIPDYAFTPFGKGNVNISNGIDRYNNFAENYCESISVSYVNITDITRDGLNNTALVASDRLHPSALAYSKFVERILPIALEKLKSQF</sequence>
<dbReference type="GO" id="GO:0016788">
    <property type="term" value="F:hydrolase activity, acting on ester bonds"/>
    <property type="evidence" value="ECO:0007669"/>
    <property type="project" value="UniProtKB-ARBA"/>
</dbReference>
<evidence type="ECO:0000256" key="2">
    <source>
        <dbReference type="SAM" id="SignalP"/>
    </source>
</evidence>
<feature type="chain" id="PRO_5037640679" evidence="2">
    <location>
        <begin position="27"/>
        <end position="258"/>
    </location>
</feature>
<dbReference type="InterPro" id="IPR013830">
    <property type="entry name" value="SGNH_hydro"/>
</dbReference>
<organism evidence="4 5">
    <name type="scientific">Algibacter mikhailovii</name>
    <dbReference type="NCBI Taxonomy" id="425498"/>
    <lineage>
        <taxon>Bacteria</taxon>
        <taxon>Pseudomonadati</taxon>
        <taxon>Bacteroidota</taxon>
        <taxon>Flavobacteriia</taxon>
        <taxon>Flavobacteriales</taxon>
        <taxon>Flavobacteriaceae</taxon>
        <taxon>Algibacter</taxon>
    </lineage>
</organism>
<dbReference type="InterPro" id="IPR036514">
    <property type="entry name" value="SGNH_hydro_sf"/>
</dbReference>
<dbReference type="EMBL" id="BMWZ01000005">
    <property type="protein sequence ID" value="GGZ85494.1"/>
    <property type="molecule type" value="Genomic_DNA"/>
</dbReference>
<dbReference type="CDD" id="cd01832">
    <property type="entry name" value="SGNH_hydrolase_like_1"/>
    <property type="match status" value="1"/>
</dbReference>
<evidence type="ECO:0000256" key="1">
    <source>
        <dbReference type="SAM" id="MobiDB-lite"/>
    </source>
</evidence>
<reference evidence="4" key="1">
    <citation type="journal article" date="2014" name="Int. J. Syst. Evol. Microbiol.">
        <title>Complete genome sequence of Corynebacterium casei LMG S-19264T (=DSM 44701T), isolated from a smear-ripened cheese.</title>
        <authorList>
            <consortium name="US DOE Joint Genome Institute (JGI-PGF)"/>
            <person name="Walter F."/>
            <person name="Albersmeier A."/>
            <person name="Kalinowski J."/>
            <person name="Ruckert C."/>
        </authorList>
    </citation>
    <scope>NUCLEOTIDE SEQUENCE</scope>
    <source>
        <strain evidence="4">KCTC 12710</strain>
    </source>
</reference>
<feature type="signal peptide" evidence="2">
    <location>
        <begin position="1"/>
        <end position="26"/>
    </location>
</feature>
<reference evidence="4" key="2">
    <citation type="submission" date="2020-09" db="EMBL/GenBank/DDBJ databases">
        <authorList>
            <person name="Sun Q."/>
            <person name="Kim S."/>
        </authorList>
    </citation>
    <scope>NUCLEOTIDE SEQUENCE</scope>
    <source>
        <strain evidence="4">KCTC 12710</strain>
    </source>
</reference>
<dbReference type="Gene3D" id="3.40.50.1110">
    <property type="entry name" value="SGNH hydrolase"/>
    <property type="match status" value="1"/>
</dbReference>
<dbReference type="RefSeq" id="WP_189361120.1">
    <property type="nucleotide sequence ID" value="NZ_BMWZ01000005.1"/>
</dbReference>
<evidence type="ECO:0000313" key="5">
    <source>
        <dbReference type="Proteomes" id="UP000636004"/>
    </source>
</evidence>
<dbReference type="Proteomes" id="UP000636004">
    <property type="component" value="Unassembled WGS sequence"/>
</dbReference>
<evidence type="ECO:0000313" key="4">
    <source>
        <dbReference type="EMBL" id="GGZ85494.1"/>
    </source>
</evidence>
<evidence type="ECO:0000259" key="3">
    <source>
        <dbReference type="Pfam" id="PF13472"/>
    </source>
</evidence>